<feature type="region of interest" description="Disordered" evidence="1">
    <location>
        <begin position="1009"/>
        <end position="1031"/>
    </location>
</feature>
<keyword evidence="2" id="KW-1133">Transmembrane helix</keyword>
<dbReference type="OrthoDB" id="9807425at2"/>
<dbReference type="Pfam" id="PF13229">
    <property type="entry name" value="Beta_helix"/>
    <property type="match status" value="1"/>
</dbReference>
<dbReference type="Gene3D" id="2.160.20.10">
    <property type="entry name" value="Single-stranded right-handed beta-helix, Pectin lyase-like"/>
    <property type="match status" value="2"/>
</dbReference>
<name>A0A2K8UDY4_9GAMM</name>
<reference evidence="4 5" key="1">
    <citation type="submission" date="2017-03" db="EMBL/GenBank/DDBJ databases">
        <title>Complete genome sequence of Candidatus 'Thiodictyon syntrophicum' sp. nov. strain Cad16T, a photolithoautotroph purple sulfur bacterium isolated from an alpine meromictic lake.</title>
        <authorList>
            <person name="Luedin S.M."/>
            <person name="Pothier J.F."/>
            <person name="Danza F."/>
            <person name="Storelli N."/>
            <person name="Wittwer M."/>
            <person name="Tonolla M."/>
        </authorList>
    </citation>
    <scope>NUCLEOTIDE SEQUENCE [LARGE SCALE GENOMIC DNA]</scope>
    <source>
        <strain evidence="4 5">Cad16T</strain>
    </source>
</reference>
<gene>
    <name evidence="4" type="ORF">THSYN_24550</name>
</gene>
<dbReference type="InterPro" id="IPR011050">
    <property type="entry name" value="Pectin_lyase_fold/virulence"/>
</dbReference>
<accession>A0A2K8UDY4</accession>
<sequence>MADQGPDAIDCTAAQGWDGIAAALARAAARVGAAPGAGALVRLGAGDYRGTTPLAVPAGVTLAGDPGARLIWAGAGSALTLTGVAGAGVEGLAIEVEAGLHPEPAPERSDEALILLVDCTGVRVIGCTLSGGGDHFHGVLARRSQGVRVADCRVSGCRNGILFDSSRGRVAGNDCWGNCRSGIGLWRDRESPDEPSEADLMANRCHDNHQSGIGFFSSQGRAEGNDCWGNGYSGIHIERDPKSLDEPSEADLTANRCHDNQTSGINFSSSQGRAEGNDCWGNGLFGICLQRGQNSTDEPSKADLTANRCHHNQQNGIVFLSSHGRAEGNDCWGNGRSGIVLQRDSDSPNEPSKADLTANRCHHNQEHGIKFVSYHGCVTGNDCWSNGGSGIALRRMDDSSPPSEADLTDNHCDHNLESGIAFLAANGRCDGNRCWGNRGGDGIARPRWDAWNFFRPVGDSALTEVRHDTEAPDPAESAARRRGKRLDLALVETLAALAEAPAGPHGGGDPEALADFLMSGCADCFTRFWFGPRPPAPAAAASAPETDPADAVSTGEAGATEAQVYRLDRVPERPDDHRIELRRLSALPPGPADGAADLPLTVPVSLPLSLFFAALVRAWLAGAAPCWSLALVCADAAALESDLARLRCSAPARLHTLTQRWRQERPDPPTKGRCRAPRLSLLELDGTGRTGEGLRARLETAMLAPRQPWPPAEEGGALRQGLRWVGTLAGALVRPLTGLGGPRGAEQWREIWWLPAGTALGLLLLALGLGALLVWTLADQTGVDALGILRDGKGPAASWPGLALSGMPGRLDALAGALWAGWRELDPWLQGGGLLMLVLAIWAWLEALNRFLPHELRLRLLGSKAIADWAWDELQNYSFGLLRRLVGSPVGRRLGAFLDRLEQAAGRRWLRHRLFGGPWGRPDLALLVLRGQGALDAADLDWVRALPGLRRRGQGLLVLTQVGDLSSLPAAWLCQVLGEAAAPGAASPWDRALVAQDTASAAIFPPPVVVAHPDAPRDSPAPDAGQPGGDQKTLDQLVEVLGYAGNKDPDGLANTLADTGWTPLNLLPVLVVGSTPAVQLILTRKAVAFWNQYGTDWLREERPYRALFEGPGHQGQRADDAVRQVFERDGLGTGILMERTRERRPTWDRLIGQSGRRVQLAGALRTCLGSGAAAYLARLTGSGELYNLLRCVESLTGEPLGEALWRGLDPERCGFAPAGPDGRGAGRPAARGPELPLHLEAALYLLAERLAWSAAAGADAGATGTDLADSLGATLDFAWRALGEALDAPPPAGLWPGPRGEGVDEAGLRADGARLYCAYLGGLARLEEAHPGETAGRARLTDLLADLAAALEGGPAPATAAAPGVRAGFLAECRIMAALLRTLERAPAAALLEQRLRQDWSRLPASVKDLLRTRCLDPGGRVLSALAAAPDAAAVLAIADRYAQRPDLVAAALAALALRHRRRAPAAGAAPTPVPDLAVIGRQLIRLHRRLVPAASDSAPVPSDPLPPLIPPPGPEPADNPLAADLIADPGFIDRLGAVLAVGEAARRSVRERVDAMGRIDLEGLALGPHLPATRIMDEIRLRAGAGATGG</sequence>
<dbReference type="SUPFAM" id="SSF51126">
    <property type="entry name" value="Pectin lyase-like"/>
    <property type="match status" value="2"/>
</dbReference>
<keyword evidence="2" id="KW-0812">Transmembrane</keyword>
<dbReference type="KEGG" id="tsy:THSYN_24550"/>
<evidence type="ECO:0000256" key="1">
    <source>
        <dbReference type="SAM" id="MobiDB-lite"/>
    </source>
</evidence>
<feature type="transmembrane region" description="Helical" evidence="2">
    <location>
        <begin position="752"/>
        <end position="778"/>
    </location>
</feature>
<evidence type="ECO:0000313" key="5">
    <source>
        <dbReference type="Proteomes" id="UP000232638"/>
    </source>
</evidence>
<feature type="region of interest" description="Disordered" evidence="1">
    <location>
        <begin position="536"/>
        <end position="558"/>
    </location>
</feature>
<keyword evidence="2" id="KW-0472">Membrane</keyword>
<dbReference type="InterPro" id="IPR039448">
    <property type="entry name" value="Beta_helix"/>
</dbReference>
<dbReference type="EMBL" id="CP020370">
    <property type="protein sequence ID" value="AUB83808.1"/>
    <property type="molecule type" value="Genomic_DNA"/>
</dbReference>
<dbReference type="InterPro" id="IPR006626">
    <property type="entry name" value="PbH1"/>
</dbReference>
<feature type="transmembrane region" description="Helical" evidence="2">
    <location>
        <begin position="828"/>
        <end position="848"/>
    </location>
</feature>
<dbReference type="InterPro" id="IPR012334">
    <property type="entry name" value="Pectin_lyas_fold"/>
</dbReference>
<evidence type="ECO:0000259" key="3">
    <source>
        <dbReference type="Pfam" id="PF13229"/>
    </source>
</evidence>
<proteinExistence type="predicted"/>
<dbReference type="RefSeq" id="WP_100921487.1">
    <property type="nucleotide sequence ID" value="NZ_CP020370.1"/>
</dbReference>
<organism evidence="4 5">
    <name type="scientific">Candidatus Thiodictyon syntrophicum</name>
    <dbReference type="NCBI Taxonomy" id="1166950"/>
    <lineage>
        <taxon>Bacteria</taxon>
        <taxon>Pseudomonadati</taxon>
        <taxon>Pseudomonadota</taxon>
        <taxon>Gammaproteobacteria</taxon>
        <taxon>Chromatiales</taxon>
        <taxon>Chromatiaceae</taxon>
        <taxon>Thiodictyon</taxon>
    </lineage>
</organism>
<protein>
    <recommendedName>
        <fullName evidence="3">Right handed beta helix domain-containing protein</fullName>
    </recommendedName>
</protein>
<feature type="compositionally biased region" description="Low complexity" evidence="1">
    <location>
        <begin position="538"/>
        <end position="551"/>
    </location>
</feature>
<evidence type="ECO:0000256" key="2">
    <source>
        <dbReference type="SAM" id="Phobius"/>
    </source>
</evidence>
<feature type="region of interest" description="Disordered" evidence="1">
    <location>
        <begin position="1495"/>
        <end position="1518"/>
    </location>
</feature>
<keyword evidence="5" id="KW-1185">Reference proteome</keyword>
<dbReference type="SMART" id="SM00710">
    <property type="entry name" value="PbH1"/>
    <property type="match status" value="8"/>
</dbReference>
<dbReference type="Proteomes" id="UP000232638">
    <property type="component" value="Chromosome"/>
</dbReference>
<feature type="compositionally biased region" description="Pro residues" evidence="1">
    <location>
        <begin position="1502"/>
        <end position="1518"/>
    </location>
</feature>
<feature type="domain" description="Right handed beta helix" evidence="3">
    <location>
        <begin position="202"/>
        <end position="343"/>
    </location>
</feature>
<evidence type="ECO:0000313" key="4">
    <source>
        <dbReference type="EMBL" id="AUB83808.1"/>
    </source>
</evidence>